<keyword evidence="13" id="KW-1185">Reference proteome</keyword>
<accession>A0AAV5AKQ8</accession>
<evidence type="ECO:0000256" key="1">
    <source>
        <dbReference type="ARBA" id="ARBA00001971"/>
    </source>
</evidence>
<evidence type="ECO:0000256" key="10">
    <source>
        <dbReference type="ARBA" id="ARBA00023033"/>
    </source>
</evidence>
<evidence type="ECO:0000313" key="13">
    <source>
        <dbReference type="Proteomes" id="UP001050691"/>
    </source>
</evidence>
<dbReference type="EMBL" id="BPWL01000008">
    <property type="protein sequence ID" value="GJJ13526.1"/>
    <property type="molecule type" value="Genomic_DNA"/>
</dbReference>
<comment type="cofactor">
    <cofactor evidence="1">
        <name>heme</name>
        <dbReference type="ChEBI" id="CHEBI:30413"/>
    </cofactor>
</comment>
<comment type="caution">
    <text evidence="12">The sequence shown here is derived from an EMBL/GenBank/DDBJ whole genome shotgun (WGS) entry which is preliminary data.</text>
</comment>
<dbReference type="AlphaFoldDB" id="A0AAV5AKQ8"/>
<dbReference type="InterPro" id="IPR050364">
    <property type="entry name" value="Cytochrome_P450_fung"/>
</dbReference>
<evidence type="ECO:0000256" key="8">
    <source>
        <dbReference type="ARBA" id="ARBA00023002"/>
    </source>
</evidence>
<evidence type="ECO:0000256" key="6">
    <source>
        <dbReference type="ARBA" id="ARBA00022723"/>
    </source>
</evidence>
<organism evidence="12 13">
    <name type="scientific">Clathrus columnatus</name>
    <dbReference type="NCBI Taxonomy" id="1419009"/>
    <lineage>
        <taxon>Eukaryota</taxon>
        <taxon>Fungi</taxon>
        <taxon>Dikarya</taxon>
        <taxon>Basidiomycota</taxon>
        <taxon>Agaricomycotina</taxon>
        <taxon>Agaricomycetes</taxon>
        <taxon>Phallomycetidae</taxon>
        <taxon>Phallales</taxon>
        <taxon>Clathraceae</taxon>
        <taxon>Clathrus</taxon>
    </lineage>
</organism>
<dbReference type="GO" id="GO:0005506">
    <property type="term" value="F:iron ion binding"/>
    <property type="evidence" value="ECO:0007669"/>
    <property type="project" value="InterPro"/>
</dbReference>
<evidence type="ECO:0000256" key="3">
    <source>
        <dbReference type="ARBA" id="ARBA00010617"/>
    </source>
</evidence>
<evidence type="ECO:0000256" key="7">
    <source>
        <dbReference type="ARBA" id="ARBA00022989"/>
    </source>
</evidence>
<dbReference type="Gene3D" id="1.10.630.10">
    <property type="entry name" value="Cytochrome P450"/>
    <property type="match status" value="1"/>
</dbReference>
<keyword evidence="11" id="KW-0472">Membrane</keyword>
<keyword evidence="4" id="KW-0349">Heme</keyword>
<keyword evidence="9" id="KW-0408">Iron</keyword>
<evidence type="ECO:0000256" key="2">
    <source>
        <dbReference type="ARBA" id="ARBA00004370"/>
    </source>
</evidence>
<proteinExistence type="inferred from homology"/>
<dbReference type="PANTHER" id="PTHR46300">
    <property type="entry name" value="P450, PUTATIVE (EUROFUNG)-RELATED-RELATED"/>
    <property type="match status" value="1"/>
</dbReference>
<dbReference type="GO" id="GO:0016705">
    <property type="term" value="F:oxidoreductase activity, acting on paired donors, with incorporation or reduction of molecular oxygen"/>
    <property type="evidence" value="ECO:0007669"/>
    <property type="project" value="InterPro"/>
</dbReference>
<keyword evidence="10" id="KW-0503">Monooxygenase</keyword>
<dbReference type="Proteomes" id="UP001050691">
    <property type="component" value="Unassembled WGS sequence"/>
</dbReference>
<gene>
    <name evidence="12" type="ORF">Clacol_007780</name>
</gene>
<dbReference type="GO" id="GO:0004497">
    <property type="term" value="F:monooxygenase activity"/>
    <property type="evidence" value="ECO:0007669"/>
    <property type="project" value="UniProtKB-KW"/>
</dbReference>
<evidence type="ECO:0000256" key="5">
    <source>
        <dbReference type="ARBA" id="ARBA00022692"/>
    </source>
</evidence>
<dbReference type="PANTHER" id="PTHR46300:SF2">
    <property type="entry name" value="CYTOCHROME P450 MONOOXYGENASE ALNH-RELATED"/>
    <property type="match status" value="1"/>
</dbReference>
<name>A0AAV5AKQ8_9AGAM</name>
<keyword evidence="5" id="KW-0812">Transmembrane</keyword>
<comment type="similarity">
    <text evidence="3">Belongs to the cytochrome P450 family.</text>
</comment>
<keyword evidence="7" id="KW-1133">Transmembrane helix</keyword>
<sequence length="244" mass="27525">MKFSIGSVIIDVVYAIDIEPENDPIIDTIHTALGELSYALVPVKNIPDWLPGIPFKDFSKKYTQATKAAADIPFDIVKSYTALLQAIVASIRYPETQKKMHEELDRVLGDRLSTLADRKDLPYVSAFCSEVLSWRPAAPLGIPHAALEDDAYGDYFIPKEREYCEKADTVLTLNILTLEDSFSSEFLWRLNNSDLEEGWSLVQHHFNEINEKIADSLVFHITPKKDENGNDLPVLDRTIDSALL</sequence>
<dbReference type="InterPro" id="IPR036396">
    <property type="entry name" value="Cyt_P450_sf"/>
</dbReference>
<protein>
    <submittedName>
        <fullName evidence="12">Uncharacterized protein</fullName>
    </submittedName>
</protein>
<keyword evidence="6" id="KW-0479">Metal-binding</keyword>
<evidence type="ECO:0000256" key="11">
    <source>
        <dbReference type="ARBA" id="ARBA00023136"/>
    </source>
</evidence>
<comment type="subcellular location">
    <subcellularLocation>
        <location evidence="2">Membrane</location>
    </subcellularLocation>
</comment>
<dbReference type="Pfam" id="PF00067">
    <property type="entry name" value="p450"/>
    <property type="match status" value="1"/>
</dbReference>
<dbReference type="GO" id="GO:0016020">
    <property type="term" value="C:membrane"/>
    <property type="evidence" value="ECO:0007669"/>
    <property type="project" value="UniProtKB-SubCell"/>
</dbReference>
<dbReference type="SUPFAM" id="SSF48264">
    <property type="entry name" value="Cytochrome P450"/>
    <property type="match status" value="1"/>
</dbReference>
<keyword evidence="8" id="KW-0560">Oxidoreductase</keyword>
<evidence type="ECO:0000256" key="4">
    <source>
        <dbReference type="ARBA" id="ARBA00022617"/>
    </source>
</evidence>
<dbReference type="InterPro" id="IPR001128">
    <property type="entry name" value="Cyt_P450"/>
</dbReference>
<reference evidence="12" key="1">
    <citation type="submission" date="2021-10" db="EMBL/GenBank/DDBJ databases">
        <title>De novo Genome Assembly of Clathrus columnatus (Basidiomycota, Fungi) Using Illumina and Nanopore Sequence Data.</title>
        <authorList>
            <person name="Ogiso-Tanaka E."/>
            <person name="Itagaki H."/>
            <person name="Hosoya T."/>
            <person name="Hosaka K."/>
        </authorList>
    </citation>
    <scope>NUCLEOTIDE SEQUENCE</scope>
    <source>
        <strain evidence="12">MO-923</strain>
    </source>
</reference>
<dbReference type="GO" id="GO:0020037">
    <property type="term" value="F:heme binding"/>
    <property type="evidence" value="ECO:0007669"/>
    <property type="project" value="InterPro"/>
</dbReference>
<evidence type="ECO:0000256" key="9">
    <source>
        <dbReference type="ARBA" id="ARBA00023004"/>
    </source>
</evidence>
<evidence type="ECO:0000313" key="12">
    <source>
        <dbReference type="EMBL" id="GJJ13526.1"/>
    </source>
</evidence>